<evidence type="ECO:0000313" key="2">
    <source>
        <dbReference type="Proteomes" id="UP000027265"/>
    </source>
</evidence>
<evidence type="ECO:0008006" key="3">
    <source>
        <dbReference type="Google" id="ProtNLM"/>
    </source>
</evidence>
<dbReference type="Proteomes" id="UP000027265">
    <property type="component" value="Unassembled WGS sequence"/>
</dbReference>
<name>A0A067PAD4_9AGAM</name>
<evidence type="ECO:0000313" key="1">
    <source>
        <dbReference type="EMBL" id="KDQ51883.1"/>
    </source>
</evidence>
<dbReference type="AlphaFoldDB" id="A0A067PAD4"/>
<accession>A0A067PAD4</accession>
<gene>
    <name evidence="1" type="ORF">JAAARDRAFT_40708</name>
</gene>
<dbReference type="InParanoid" id="A0A067PAD4"/>
<dbReference type="Gene3D" id="3.80.10.10">
    <property type="entry name" value="Ribonuclease Inhibitor"/>
    <property type="match status" value="1"/>
</dbReference>
<keyword evidence="2" id="KW-1185">Reference proteome</keyword>
<protein>
    <recommendedName>
        <fullName evidence="3">F-box domain-containing protein</fullName>
    </recommendedName>
</protein>
<dbReference type="InterPro" id="IPR032675">
    <property type="entry name" value="LRR_dom_sf"/>
</dbReference>
<dbReference type="SUPFAM" id="SSF52047">
    <property type="entry name" value="RNI-like"/>
    <property type="match status" value="1"/>
</dbReference>
<reference evidence="2" key="1">
    <citation type="journal article" date="2014" name="Proc. Natl. Acad. Sci. U.S.A.">
        <title>Extensive sampling of basidiomycete genomes demonstrates inadequacy of the white-rot/brown-rot paradigm for wood decay fungi.</title>
        <authorList>
            <person name="Riley R."/>
            <person name="Salamov A.A."/>
            <person name="Brown D.W."/>
            <person name="Nagy L.G."/>
            <person name="Floudas D."/>
            <person name="Held B.W."/>
            <person name="Levasseur A."/>
            <person name="Lombard V."/>
            <person name="Morin E."/>
            <person name="Otillar R."/>
            <person name="Lindquist E.A."/>
            <person name="Sun H."/>
            <person name="LaButti K.M."/>
            <person name="Schmutz J."/>
            <person name="Jabbour D."/>
            <person name="Luo H."/>
            <person name="Baker S.E."/>
            <person name="Pisabarro A.G."/>
            <person name="Walton J.D."/>
            <person name="Blanchette R.A."/>
            <person name="Henrissat B."/>
            <person name="Martin F."/>
            <person name="Cullen D."/>
            <person name="Hibbett D.S."/>
            <person name="Grigoriev I.V."/>
        </authorList>
    </citation>
    <scope>NUCLEOTIDE SEQUENCE [LARGE SCALE GENOMIC DNA]</scope>
    <source>
        <strain evidence="2">MUCL 33604</strain>
    </source>
</reference>
<organism evidence="1 2">
    <name type="scientific">Jaapia argillacea MUCL 33604</name>
    <dbReference type="NCBI Taxonomy" id="933084"/>
    <lineage>
        <taxon>Eukaryota</taxon>
        <taxon>Fungi</taxon>
        <taxon>Dikarya</taxon>
        <taxon>Basidiomycota</taxon>
        <taxon>Agaricomycotina</taxon>
        <taxon>Agaricomycetes</taxon>
        <taxon>Agaricomycetidae</taxon>
        <taxon>Jaapiales</taxon>
        <taxon>Jaapiaceae</taxon>
        <taxon>Jaapia</taxon>
    </lineage>
</organism>
<proteinExistence type="predicted"/>
<dbReference type="HOGENOM" id="CLU_020999_2_1_1"/>
<dbReference type="EMBL" id="KL197744">
    <property type="protein sequence ID" value="KDQ51883.1"/>
    <property type="molecule type" value="Genomic_DNA"/>
</dbReference>
<dbReference type="STRING" id="933084.A0A067PAD4"/>
<sequence length="573" mass="65438">MIPNNDIAHLVSPLNVQRYAATSSIGKFPLNIVKRIFTLGTHDSDDFSDRISFPLLVSHVCRTWRAIAFVLPALWSTITMRDSSGEYRWDQELLSRSHQHPLTIYLDFRDPRWDFSDEDSHHLKAVQVSRILDILLPHAYRFKEFTLLVETWAPIYHTLLRFPKHIMPLLESVDIQRCNMYHAFTPTFQPYDLGFPLPLVCDAPNLRHLNLSGTHLLWSSWNFRNLRTLSLTYLSGSVRPTMGELAQIVLMSQNTLEELEVQAALPAIGGFFGADGSSNYTVMEPIVLPKLRTLKLGYIDPEEVTPLIDILATPALQELSLIGVYDQQSPNARMLELALENSKYSLRRSDLPPGQWDSELANMTKQASENEKPSRRGAWKNRPMTARPVVDTMMVDPASLDLRSVKHLSLSSFTYSAFQSFRLADFFLCFKSLSRLTFDDPDLNVLRTLLSPLPGSLGKPLSQVYLCATVQEFTFMHVDPRIIVEWLEQRERMGMPSLAKLNIHFSSLRLNDDLFARDGSVPGYVDLSFGEVDRDKLADVLDRFAEEVEFIEDDDLFVDGDEDCDIDDPMEEF</sequence>
<dbReference type="OrthoDB" id="3252356at2759"/>